<dbReference type="PANTHER" id="PTHR43646:SF3">
    <property type="entry name" value="SLR1566 PROTEIN"/>
    <property type="match status" value="1"/>
</dbReference>
<gene>
    <name evidence="3" type="ORF">C6Y45_00535</name>
</gene>
<name>A0A2T4UAK7_9BACI</name>
<evidence type="ECO:0000259" key="2">
    <source>
        <dbReference type="Pfam" id="PF00535"/>
    </source>
</evidence>
<evidence type="ECO:0000256" key="1">
    <source>
        <dbReference type="SAM" id="Phobius"/>
    </source>
</evidence>
<keyword evidence="3" id="KW-0808">Transferase</keyword>
<feature type="transmembrane region" description="Helical" evidence="1">
    <location>
        <begin position="276"/>
        <end position="296"/>
    </location>
</feature>
<dbReference type="Pfam" id="PF00535">
    <property type="entry name" value="Glycos_transf_2"/>
    <property type="match status" value="1"/>
</dbReference>
<dbReference type="InterPro" id="IPR001173">
    <property type="entry name" value="Glyco_trans_2-like"/>
</dbReference>
<dbReference type="InterPro" id="IPR029044">
    <property type="entry name" value="Nucleotide-diphossugar_trans"/>
</dbReference>
<dbReference type="Proteomes" id="UP000240509">
    <property type="component" value="Unassembled WGS sequence"/>
</dbReference>
<dbReference type="OrthoDB" id="9800276at2"/>
<dbReference type="Gene3D" id="3.90.550.10">
    <property type="entry name" value="Spore Coat Polysaccharide Biosynthesis Protein SpsA, Chain A"/>
    <property type="match status" value="1"/>
</dbReference>
<comment type="caution">
    <text evidence="3">The sequence shown here is derived from an EMBL/GenBank/DDBJ whole genome shotgun (WGS) entry which is preliminary data.</text>
</comment>
<keyword evidence="1" id="KW-1133">Transmembrane helix</keyword>
<dbReference type="PANTHER" id="PTHR43646">
    <property type="entry name" value="GLYCOSYLTRANSFERASE"/>
    <property type="match status" value="1"/>
</dbReference>
<evidence type="ECO:0000313" key="4">
    <source>
        <dbReference type="Proteomes" id="UP000240509"/>
    </source>
</evidence>
<proteinExistence type="predicted"/>
<keyword evidence="4" id="KW-1185">Reference proteome</keyword>
<sequence length="372" mass="42105">MEKEIGGVQLIYYILLHLILLSWTIFNSLSMPRLGRHSEITPSVAVLVPMRNEEKNVEELLHSLQKLTYKNLRFVILDDGSSDTTWEKLTAASQKDSRLSIHKGSPLPENWVGKVYACHQLSMLAEEEFLLFLDADVRVSPDLVQETLYNFKKNTGLVTGFPHIPLKSILGHLLIPMQHFLVFFHLPVLLSNLTTWSQASAAHGAFMMFRASAYRSIGGHFSVKNSLVEDIHIARVLKTSGWRVRLVNVTGSVSCHMYNTSKEVWKGFSKNFFPGLGRSLPAAILFIFFYTLVFLVPVPAAVTGVVTGNYLLLLPLVLTFFLKLTIDLITKQKFWLAFFFPLSVMAAFIILIYSISLSITKQGFTWKGRTYQ</sequence>
<protein>
    <submittedName>
        <fullName evidence="3">Glycosyl transferase family 2</fullName>
    </submittedName>
</protein>
<keyword evidence="1" id="KW-0472">Membrane</keyword>
<keyword evidence="1" id="KW-0812">Transmembrane</keyword>
<dbReference type="GO" id="GO:0016740">
    <property type="term" value="F:transferase activity"/>
    <property type="evidence" value="ECO:0007669"/>
    <property type="project" value="UniProtKB-KW"/>
</dbReference>
<feature type="transmembrane region" description="Helical" evidence="1">
    <location>
        <begin position="334"/>
        <end position="355"/>
    </location>
</feature>
<feature type="transmembrane region" description="Helical" evidence="1">
    <location>
        <begin position="6"/>
        <end position="26"/>
    </location>
</feature>
<dbReference type="CDD" id="cd06423">
    <property type="entry name" value="CESA_like"/>
    <property type="match status" value="1"/>
</dbReference>
<feature type="transmembrane region" description="Helical" evidence="1">
    <location>
        <begin position="302"/>
        <end position="322"/>
    </location>
</feature>
<dbReference type="RefSeq" id="WP_107582891.1">
    <property type="nucleotide sequence ID" value="NZ_PZJJ01000001.1"/>
</dbReference>
<accession>A0A2T4UAK7</accession>
<evidence type="ECO:0000313" key="3">
    <source>
        <dbReference type="EMBL" id="PTL40430.1"/>
    </source>
</evidence>
<dbReference type="AlphaFoldDB" id="A0A2T4UAK7"/>
<dbReference type="EMBL" id="PZJJ01000001">
    <property type="protein sequence ID" value="PTL40430.1"/>
    <property type="molecule type" value="Genomic_DNA"/>
</dbReference>
<organism evidence="3 4">
    <name type="scientific">Alkalicoccus saliphilus</name>
    <dbReference type="NCBI Taxonomy" id="200989"/>
    <lineage>
        <taxon>Bacteria</taxon>
        <taxon>Bacillati</taxon>
        <taxon>Bacillota</taxon>
        <taxon>Bacilli</taxon>
        <taxon>Bacillales</taxon>
        <taxon>Bacillaceae</taxon>
        <taxon>Alkalicoccus</taxon>
    </lineage>
</organism>
<feature type="domain" description="Glycosyltransferase 2-like" evidence="2">
    <location>
        <begin position="46"/>
        <end position="217"/>
    </location>
</feature>
<dbReference type="SUPFAM" id="SSF53448">
    <property type="entry name" value="Nucleotide-diphospho-sugar transferases"/>
    <property type="match status" value="1"/>
</dbReference>
<reference evidence="3 4" key="1">
    <citation type="submission" date="2018-03" db="EMBL/GenBank/DDBJ databases">
        <title>Alkalicoccus saliphilus sp. nov., isolated from a mineral pool.</title>
        <authorList>
            <person name="Zhao B."/>
        </authorList>
    </citation>
    <scope>NUCLEOTIDE SEQUENCE [LARGE SCALE GENOMIC DNA]</scope>
    <source>
        <strain evidence="3 4">6AG</strain>
    </source>
</reference>